<dbReference type="PROSITE" id="PS01256">
    <property type="entry name" value="CULLIN_1"/>
    <property type="match status" value="1"/>
</dbReference>
<evidence type="ECO:0000313" key="7">
    <source>
        <dbReference type="EMBL" id="CAE6423124.1"/>
    </source>
</evidence>
<dbReference type="PROSITE" id="PS50069">
    <property type="entry name" value="CULLIN_2"/>
    <property type="match status" value="1"/>
</dbReference>
<dbReference type="FunFam" id="1.20.1310.10:FF:000002">
    <property type="entry name" value="cullin-3 isoform X1"/>
    <property type="match status" value="1"/>
</dbReference>
<dbReference type="InterPro" id="IPR059120">
    <property type="entry name" value="Cullin-like_AB"/>
</dbReference>
<dbReference type="PANTHER" id="PTHR11932">
    <property type="entry name" value="CULLIN"/>
    <property type="match status" value="1"/>
</dbReference>
<dbReference type="InterPro" id="IPR016157">
    <property type="entry name" value="Cullin_CS"/>
</dbReference>
<evidence type="ECO:0000256" key="3">
    <source>
        <dbReference type="ARBA" id="ARBA00022843"/>
    </source>
</evidence>
<dbReference type="Gene3D" id="1.10.10.10">
    <property type="entry name" value="Winged helix-like DNA-binding domain superfamily/Winged helix DNA-binding domain"/>
    <property type="match status" value="1"/>
</dbReference>
<proteinExistence type="inferred from homology"/>
<dbReference type="InterPro" id="IPR045093">
    <property type="entry name" value="Cullin"/>
</dbReference>
<dbReference type="SUPFAM" id="SSF46785">
    <property type="entry name" value="Winged helix' DNA-binding domain"/>
    <property type="match status" value="1"/>
</dbReference>
<evidence type="ECO:0000313" key="8">
    <source>
        <dbReference type="Proteomes" id="UP000663841"/>
    </source>
</evidence>
<organism evidence="7 8">
    <name type="scientific">Rhizoctonia solani</name>
    <dbReference type="NCBI Taxonomy" id="456999"/>
    <lineage>
        <taxon>Eukaryota</taxon>
        <taxon>Fungi</taxon>
        <taxon>Dikarya</taxon>
        <taxon>Basidiomycota</taxon>
        <taxon>Agaricomycotina</taxon>
        <taxon>Agaricomycetes</taxon>
        <taxon>Cantharellales</taxon>
        <taxon>Ceratobasidiaceae</taxon>
        <taxon>Rhizoctonia</taxon>
    </lineage>
</organism>
<dbReference type="Pfam" id="PF26557">
    <property type="entry name" value="Cullin_AB"/>
    <property type="match status" value="1"/>
</dbReference>
<reference evidence="7" key="1">
    <citation type="submission" date="2021-01" db="EMBL/GenBank/DDBJ databases">
        <authorList>
            <person name="Kaushik A."/>
        </authorList>
    </citation>
    <scope>NUCLEOTIDE SEQUENCE</scope>
    <source>
        <strain evidence="7">AG3-T5</strain>
    </source>
</reference>
<dbReference type="GO" id="GO:0031625">
    <property type="term" value="F:ubiquitin protein ligase binding"/>
    <property type="evidence" value="ECO:0007669"/>
    <property type="project" value="InterPro"/>
</dbReference>
<dbReference type="Pfam" id="PF10557">
    <property type="entry name" value="Cullin_Nedd8"/>
    <property type="match status" value="1"/>
</dbReference>
<evidence type="ECO:0000259" key="6">
    <source>
        <dbReference type="PROSITE" id="PS50069"/>
    </source>
</evidence>
<dbReference type="InterPro" id="IPR036390">
    <property type="entry name" value="WH_DNA-bd_sf"/>
</dbReference>
<dbReference type="FunFam" id="1.10.10.10:FF:000014">
    <property type="entry name" value="Cullin 1"/>
    <property type="match status" value="1"/>
</dbReference>
<sequence length="1178" mass="133247">MLLGCRRSLLATSRYTLNRNNSKLYSSLADKYHPKVSLLPFTPDSNDVLSVQAKLELLVPPMFGLAAAIKGYGQMIFGKDVVDSGIKRTNFKPIYIPTWKVDCMASLTSDLGDSDHPTVMHLREVTVPGELHSRKDHLEPLNGTYDILALPFMTSPTAIPQALKEAPYGDIAITEGWSIDPRSVEFQMLAAYPLLHPAFLAEYTLGDKHITIIAHGYHDYFSVWGHTSHPGVWVNAEQGATVTYLRATKPIVGGPAAMPDFLDEENTQSNLERIAYEPDMNDLRIQPVSSANAARHWMTLAGKVDEVGFIIESIPATNARIIRIEVKPGLRAKKSEVEGDPRAPLKKQLEELKKEADNAKPENRRVKYVCHYRSFNQIALTLSPIAAVLRSKLELAWEKLSASVQQIYAKNAASLSFEENYRHAYNLVIAKQGKMLYDGLVGLISENLDIFAKEKLVPVFPRTELDGRDSMEMCQAGELFVKAFREVWDDHESSMSKISDLVKYMDRVYTQSANVPKITEQGSKLFLTEIIHSTRYPILAQLNATILLLIRMERNGTAINRSAMKQCVNVLLTLRDTNIKAVFESTVYKLNLESEILQESDTYYTNRAKEMLDLHDLSEYLKLAESFINAEQDRTHSYLSFHTSTPLQNILISKILTPHTSRLLKGPDTVVSEATTTSTHKPNTALDLLIDTERTEDLARLLRMFQLPPEESGMRLLRQRLKESIVGRGKAINEECDEDTITSAKQSTDGKKVGEASTKSLAVQTAIKWMNDVLNLKDHFDRLLKNSWGGEVSMQTAINEAFESFINQNKRAAEFVSLFIDDHLKKGMKGKMDTEVDALIDRTISIFRFIADKDVFERYYKAHLAKRLLQSRSTDDDAERGMIGKLKVECGFAFTQKLEGMFHDIRLSGELTDSFRGFLQRVTEGDDSAITIDMHASILTAGIWPITNMTDFGGYVMPPVIAKHISHFERFYNTRHTGRRLSWQPNYGSADIKVSFKARKHELNVSTAAMIVLLAFSDVEIGQELEYSDIKATTGLPDVELQRQLQSLACAKYKVLRKHPASRNVNTTDSFAFNYDFTAPLQRIKIQTIASKAESTEERRETEEKVEEERKLQTEACIVRVMKDRKHMTHNDLINEVTRQLASRFTPVPAAIKKRIESLIEKEYLERASDKKSYNYLA</sequence>
<evidence type="ECO:0000256" key="1">
    <source>
        <dbReference type="ARBA" id="ARBA00006019"/>
    </source>
</evidence>
<evidence type="ECO:0000256" key="4">
    <source>
        <dbReference type="PROSITE-ProRule" id="PRU00330"/>
    </source>
</evidence>
<name>A0A8H2XBX6_9AGAM</name>
<dbReference type="InterPro" id="IPR016159">
    <property type="entry name" value="Cullin_repeat-like_dom_sf"/>
</dbReference>
<dbReference type="SUPFAM" id="SSF75632">
    <property type="entry name" value="Cullin homology domain"/>
    <property type="match status" value="1"/>
</dbReference>
<dbReference type="Gene3D" id="3.30.230.130">
    <property type="entry name" value="Cullin, Chain C, Domain 2"/>
    <property type="match status" value="1"/>
</dbReference>
<dbReference type="EMBL" id="CAJMWW010000077">
    <property type="protein sequence ID" value="CAE6423124.1"/>
    <property type="molecule type" value="Genomic_DNA"/>
</dbReference>
<evidence type="ECO:0000256" key="2">
    <source>
        <dbReference type="ARBA" id="ARBA00022499"/>
    </source>
</evidence>
<dbReference type="Gene3D" id="1.20.1310.10">
    <property type="entry name" value="Cullin Repeats"/>
    <property type="match status" value="4"/>
</dbReference>
<keyword evidence="2" id="KW-1017">Isopeptide bond</keyword>
<accession>A0A8H2XBX6</accession>
<dbReference type="Pfam" id="PF00888">
    <property type="entry name" value="Cullin"/>
    <property type="match status" value="1"/>
</dbReference>
<feature type="domain" description="Cullin family profile" evidence="6">
    <location>
        <begin position="811"/>
        <end position="1049"/>
    </location>
</feature>
<dbReference type="GO" id="GO:0031461">
    <property type="term" value="C:cullin-RING ubiquitin ligase complex"/>
    <property type="evidence" value="ECO:0007669"/>
    <property type="project" value="InterPro"/>
</dbReference>
<evidence type="ECO:0000256" key="5">
    <source>
        <dbReference type="RuleBase" id="RU003829"/>
    </source>
</evidence>
<dbReference type="SMART" id="SM00884">
    <property type="entry name" value="Cullin_Nedd8"/>
    <property type="match status" value="1"/>
</dbReference>
<dbReference type="AlphaFoldDB" id="A0A8H2XBX6"/>
<dbReference type="Proteomes" id="UP000663841">
    <property type="component" value="Unassembled WGS sequence"/>
</dbReference>
<dbReference type="InterPro" id="IPR036388">
    <property type="entry name" value="WH-like_DNA-bd_sf"/>
</dbReference>
<comment type="similarity">
    <text evidence="1 4 5">Belongs to the cullin family.</text>
</comment>
<comment type="caution">
    <text evidence="7">The sequence shown here is derived from an EMBL/GenBank/DDBJ whole genome shotgun (WGS) entry which is preliminary data.</text>
</comment>
<dbReference type="SMART" id="SM00182">
    <property type="entry name" value="CULLIN"/>
    <property type="match status" value="1"/>
</dbReference>
<dbReference type="SUPFAM" id="SSF74788">
    <property type="entry name" value="Cullin repeat-like"/>
    <property type="match status" value="1"/>
</dbReference>
<dbReference type="InterPro" id="IPR019559">
    <property type="entry name" value="Cullin_neddylation_domain"/>
</dbReference>
<dbReference type="InterPro" id="IPR001373">
    <property type="entry name" value="Cullin_N"/>
</dbReference>
<dbReference type="InterPro" id="IPR016158">
    <property type="entry name" value="Cullin_homology"/>
</dbReference>
<gene>
    <name evidence="7" type="ORF">RDB_LOCUS49216</name>
</gene>
<dbReference type="InterPro" id="IPR036317">
    <property type="entry name" value="Cullin_homology_sf"/>
</dbReference>
<dbReference type="GO" id="GO:0006511">
    <property type="term" value="P:ubiquitin-dependent protein catabolic process"/>
    <property type="evidence" value="ECO:0007669"/>
    <property type="project" value="InterPro"/>
</dbReference>
<keyword evidence="3" id="KW-0832">Ubl conjugation</keyword>
<protein>
    <recommendedName>
        <fullName evidence="6">Cullin family profile domain-containing protein</fullName>
    </recommendedName>
</protein>